<dbReference type="EMBL" id="CAIE01000005">
    <property type="protein sequence ID" value="CCH15528.1"/>
    <property type="molecule type" value="Genomic_DNA"/>
</dbReference>
<protein>
    <submittedName>
        <fullName evidence="1">Uncharacterized protein</fullName>
    </submittedName>
</protein>
<gene>
    <name evidence="1" type="ORF">MILUP08_40434</name>
</gene>
<sequence length="77" mass="8712">MPGPWVAPEILAAVPIPWRLADPVERGKATRELLPGPQQRIEALRALGRCLAYLVHVRDRHGDEPDWGLPKAFFDDY</sequence>
<evidence type="ECO:0000313" key="2">
    <source>
        <dbReference type="Proteomes" id="UP000003448"/>
    </source>
</evidence>
<accession>I0KVD1</accession>
<keyword evidence="2" id="KW-1185">Reference proteome</keyword>
<dbReference type="AlphaFoldDB" id="I0KVD1"/>
<comment type="caution">
    <text evidence="1">The sequence shown here is derived from an EMBL/GenBank/DDBJ whole genome shotgun (WGS) entry which is preliminary data.</text>
</comment>
<reference evidence="2" key="1">
    <citation type="journal article" date="2012" name="J. Bacteriol.">
        <title>Genome Sequence of Micromonospora lupini Lupac 08, Isolated from Root Nodules of Lupinus angustifolius.</title>
        <authorList>
            <person name="Alonso-Vega P."/>
            <person name="Normand P."/>
            <person name="Bacigalupe R."/>
            <person name="Pujic P."/>
            <person name="Lajus A."/>
            <person name="Vallenet D."/>
            <person name="Carro L."/>
            <person name="Coll P."/>
            <person name="Trujillo M.E."/>
        </authorList>
    </citation>
    <scope>NUCLEOTIDE SEQUENCE [LARGE SCALE GENOMIC DNA]</scope>
    <source>
        <strain evidence="2">Lupac 08</strain>
    </source>
</reference>
<evidence type="ECO:0000313" key="1">
    <source>
        <dbReference type="EMBL" id="CCH15528.1"/>
    </source>
</evidence>
<dbReference type="Proteomes" id="UP000003448">
    <property type="component" value="Unassembled WGS sequence"/>
</dbReference>
<dbReference type="STRING" id="1150864.MILUP08_40434"/>
<name>I0KVD1_9ACTN</name>
<proteinExistence type="predicted"/>
<organism evidence="1 2">
    <name type="scientific">Micromonospora lupini str. Lupac 08</name>
    <dbReference type="NCBI Taxonomy" id="1150864"/>
    <lineage>
        <taxon>Bacteria</taxon>
        <taxon>Bacillati</taxon>
        <taxon>Actinomycetota</taxon>
        <taxon>Actinomycetes</taxon>
        <taxon>Micromonosporales</taxon>
        <taxon>Micromonosporaceae</taxon>
        <taxon>Micromonospora</taxon>
    </lineage>
</organism>